<evidence type="ECO:0000313" key="2">
    <source>
        <dbReference type="Proteomes" id="UP000002624"/>
    </source>
</evidence>
<sequence>MSMNASIWHDRKHLVVEAPCRISRKHSPAWICVVGIPTYSSRFRNTSSRFIPFSLFQQHFNAVFRHPSKFTLYISEQLQNNHELLRLSKTLTSHEQRFHEIDPYGSVRSRHRKSTNPANRVYFTFDGPKEFILVATCHWRRILEAYSPSRVFALCDNAALLMHT</sequence>
<evidence type="ECO:0000313" key="1">
    <source>
        <dbReference type="EMBL" id="EER43152.1"/>
    </source>
</evidence>
<organism evidence="1 2">
    <name type="scientific">Ajellomyces capsulatus (strain H143)</name>
    <name type="common">Darling's disease fungus</name>
    <name type="synonym">Histoplasma capsulatum</name>
    <dbReference type="NCBI Taxonomy" id="544712"/>
    <lineage>
        <taxon>Eukaryota</taxon>
        <taxon>Fungi</taxon>
        <taxon>Dikarya</taxon>
        <taxon>Ascomycota</taxon>
        <taxon>Pezizomycotina</taxon>
        <taxon>Eurotiomycetes</taxon>
        <taxon>Eurotiomycetidae</taxon>
        <taxon>Onygenales</taxon>
        <taxon>Ajellomycetaceae</taxon>
        <taxon>Histoplasma</taxon>
    </lineage>
</organism>
<gene>
    <name evidence="1" type="ORF">HCDG_03050</name>
</gene>
<protein>
    <submittedName>
        <fullName evidence="1">Uncharacterized protein</fullName>
    </submittedName>
</protein>
<accession>C6HA19</accession>
<name>C6HA19_AJECH</name>
<dbReference type="VEuPathDB" id="FungiDB:HCDG_03050"/>
<proteinExistence type="predicted"/>
<dbReference type="AlphaFoldDB" id="C6HA19"/>
<dbReference type="Proteomes" id="UP000002624">
    <property type="component" value="Unassembled WGS sequence"/>
</dbReference>
<dbReference type="HOGENOM" id="CLU_1618500_0_0_1"/>
<reference evidence="2" key="1">
    <citation type="submission" date="2009-05" db="EMBL/GenBank/DDBJ databases">
        <title>The genome sequence of Ajellomyces capsulatus strain H143.</title>
        <authorList>
            <person name="Champion M."/>
            <person name="Cuomo C.A."/>
            <person name="Ma L.-J."/>
            <person name="Henn M.R."/>
            <person name="Sil A."/>
            <person name="Goldman B."/>
            <person name="Young S.K."/>
            <person name="Kodira C.D."/>
            <person name="Zeng Q."/>
            <person name="Koehrsen M."/>
            <person name="Alvarado L."/>
            <person name="Berlin A.M."/>
            <person name="Borenstein D."/>
            <person name="Chen Z."/>
            <person name="Engels R."/>
            <person name="Freedman E."/>
            <person name="Gellesch M."/>
            <person name="Goldberg J."/>
            <person name="Griggs A."/>
            <person name="Gujja S."/>
            <person name="Heiman D.I."/>
            <person name="Hepburn T.A."/>
            <person name="Howarth C."/>
            <person name="Jen D."/>
            <person name="Larson L."/>
            <person name="Lewis B."/>
            <person name="Mehta T."/>
            <person name="Park D."/>
            <person name="Pearson M."/>
            <person name="Roberts A."/>
            <person name="Saif S."/>
            <person name="Shea T.D."/>
            <person name="Shenoy N."/>
            <person name="Sisk P."/>
            <person name="Stolte C."/>
            <person name="Sykes S."/>
            <person name="Walk T."/>
            <person name="White J."/>
            <person name="Yandava C."/>
            <person name="Klein B."/>
            <person name="McEwen J.G."/>
            <person name="Puccia R."/>
            <person name="Goldman G.H."/>
            <person name="Felipe M.S."/>
            <person name="Nino-Vega G."/>
            <person name="San-Blas G."/>
            <person name="Taylor J.W."/>
            <person name="Mendoza L."/>
            <person name="Galagan J.E."/>
            <person name="Nusbaum C."/>
            <person name="Birren B.W."/>
        </authorList>
    </citation>
    <scope>NUCLEOTIDE SEQUENCE [LARGE SCALE GENOMIC DNA]</scope>
    <source>
        <strain evidence="2">H143</strain>
    </source>
</reference>
<dbReference type="EMBL" id="GG692421">
    <property type="protein sequence ID" value="EER43152.1"/>
    <property type="molecule type" value="Genomic_DNA"/>
</dbReference>